<comment type="caution">
    <text evidence="2">The sequence shown here is derived from an EMBL/GenBank/DDBJ whole genome shotgun (WGS) entry which is preliminary data.</text>
</comment>
<dbReference type="EC" id="2.3.1.234" evidence="2"/>
<dbReference type="Gramene" id="PRQ57574">
    <property type="protein sequence ID" value="PRQ57574"/>
    <property type="gene ID" value="RchiOBHm_Chr1g0349791"/>
</dbReference>
<evidence type="ECO:0000313" key="2">
    <source>
        <dbReference type="EMBL" id="PRQ57574.1"/>
    </source>
</evidence>
<dbReference type="GO" id="GO:0061711">
    <property type="term" value="F:tRNA N(6)-L-threonylcarbamoyladenine synthase activity"/>
    <property type="evidence" value="ECO:0007669"/>
    <property type="project" value="UniProtKB-EC"/>
</dbReference>
<gene>
    <name evidence="2" type="ORF">RchiOBHm_Chr1g0349791</name>
</gene>
<evidence type="ECO:0000313" key="3">
    <source>
        <dbReference type="Proteomes" id="UP000238479"/>
    </source>
</evidence>
<proteinExistence type="predicted"/>
<organism evidence="2 3">
    <name type="scientific">Rosa chinensis</name>
    <name type="common">China rose</name>
    <dbReference type="NCBI Taxonomy" id="74649"/>
    <lineage>
        <taxon>Eukaryota</taxon>
        <taxon>Viridiplantae</taxon>
        <taxon>Streptophyta</taxon>
        <taxon>Embryophyta</taxon>
        <taxon>Tracheophyta</taxon>
        <taxon>Spermatophyta</taxon>
        <taxon>Magnoliopsida</taxon>
        <taxon>eudicotyledons</taxon>
        <taxon>Gunneridae</taxon>
        <taxon>Pentapetalae</taxon>
        <taxon>rosids</taxon>
        <taxon>fabids</taxon>
        <taxon>Rosales</taxon>
        <taxon>Rosaceae</taxon>
        <taxon>Rosoideae</taxon>
        <taxon>Rosoideae incertae sedis</taxon>
        <taxon>Rosa</taxon>
    </lineage>
</organism>
<keyword evidence="2" id="KW-0012">Acyltransferase</keyword>
<evidence type="ECO:0000256" key="1">
    <source>
        <dbReference type="SAM" id="MobiDB-lite"/>
    </source>
</evidence>
<reference evidence="2 3" key="1">
    <citation type="journal article" date="2018" name="Nat. Genet.">
        <title>The Rosa genome provides new insights in the design of modern roses.</title>
        <authorList>
            <person name="Bendahmane M."/>
        </authorList>
    </citation>
    <scope>NUCLEOTIDE SEQUENCE [LARGE SCALE GENOMIC DNA]</scope>
    <source>
        <strain evidence="3">cv. Old Blush</strain>
    </source>
</reference>
<feature type="compositionally biased region" description="Low complexity" evidence="1">
    <location>
        <begin position="32"/>
        <end position="53"/>
    </location>
</feature>
<sequence>MALSSAFWRLNLLSKPSVSLRALKPFKPKPRPMSSIPISSKSNSSNFSASKNPTSLDPKTRTPYPQHDLIVLGIETSCDYTAAAAEKSNGEILSQVISSQADLLAQYGGVAPKMAEEAHLQVIDRTPSLYLSCFCYACFASHHLLLTSVLDDLVISYYHF</sequence>
<dbReference type="Gene3D" id="3.30.420.40">
    <property type="match status" value="1"/>
</dbReference>
<dbReference type="GO" id="GO:0005739">
    <property type="term" value="C:mitochondrion"/>
    <property type="evidence" value="ECO:0007669"/>
    <property type="project" value="TreeGrafter"/>
</dbReference>
<keyword evidence="3" id="KW-1185">Reference proteome</keyword>
<dbReference type="AlphaFoldDB" id="A0A2P6SFW3"/>
<protein>
    <submittedName>
        <fullName evidence="2">Putative N(6)-L-threonylcarbamoyladenine synthase</fullName>
        <ecNumber evidence="2">2.3.1.234</ecNumber>
    </submittedName>
</protein>
<dbReference type="InterPro" id="IPR000905">
    <property type="entry name" value="Gcp-like_dom"/>
</dbReference>
<dbReference type="Proteomes" id="UP000238479">
    <property type="component" value="Chromosome 1"/>
</dbReference>
<dbReference type="PANTHER" id="PTHR11735">
    <property type="entry name" value="TRNA N6-ADENOSINE THREONYLCARBAMOYLTRANSFERASE"/>
    <property type="match status" value="1"/>
</dbReference>
<dbReference type="PANTHER" id="PTHR11735:SF6">
    <property type="entry name" value="TRNA N6-ADENOSINE THREONYLCARBAMOYLTRANSFERASE, MITOCHONDRIAL"/>
    <property type="match status" value="1"/>
</dbReference>
<feature type="region of interest" description="Disordered" evidence="1">
    <location>
        <begin position="23"/>
        <end position="63"/>
    </location>
</feature>
<dbReference type="STRING" id="74649.A0A2P6SFW3"/>
<name>A0A2P6SFW3_ROSCH</name>
<accession>A0A2P6SFW3</accession>
<dbReference type="EMBL" id="PDCK01000039">
    <property type="protein sequence ID" value="PRQ57574.1"/>
    <property type="molecule type" value="Genomic_DNA"/>
</dbReference>
<keyword evidence="2" id="KW-0808">Transferase</keyword>